<proteinExistence type="predicted"/>
<comment type="caution">
    <text evidence="2">The sequence shown here is derived from an EMBL/GenBank/DDBJ whole genome shotgun (WGS) entry which is preliminary data.</text>
</comment>
<accession>A0ABQ6LM39</accession>
<feature type="transmembrane region" description="Helical" evidence="1">
    <location>
        <begin position="7"/>
        <end position="26"/>
    </location>
</feature>
<keyword evidence="3" id="KW-1185">Reference proteome</keyword>
<feature type="transmembrane region" description="Helical" evidence="1">
    <location>
        <begin position="94"/>
        <end position="112"/>
    </location>
</feature>
<dbReference type="RefSeq" id="WP_285673268.1">
    <property type="nucleotide sequence ID" value="NZ_BSYI01000032.1"/>
</dbReference>
<feature type="transmembrane region" description="Helical" evidence="1">
    <location>
        <begin position="61"/>
        <end position="82"/>
    </location>
</feature>
<gene>
    <name evidence="2" type="ORF">LNKW23_34860</name>
</gene>
<keyword evidence="1" id="KW-0812">Transmembrane</keyword>
<reference evidence="2 3" key="1">
    <citation type="submission" date="2023-04" db="EMBL/GenBank/DDBJ databases">
        <title>Marinoamorphus aggregata gen. nov., sp. Nov., isolate from tissue of brittle star Ophioplocus japonicus.</title>
        <authorList>
            <person name="Kawano K."/>
            <person name="Sawayama S."/>
            <person name="Nakagawa S."/>
        </authorList>
    </citation>
    <scope>NUCLEOTIDE SEQUENCE [LARGE SCALE GENOMIC DNA]</scope>
    <source>
        <strain evidence="2 3">NKW23</strain>
    </source>
</reference>
<organism evidence="2 3">
    <name type="scientific">Paralimibaculum aggregatum</name>
    <dbReference type="NCBI Taxonomy" id="3036245"/>
    <lineage>
        <taxon>Bacteria</taxon>
        <taxon>Pseudomonadati</taxon>
        <taxon>Pseudomonadota</taxon>
        <taxon>Alphaproteobacteria</taxon>
        <taxon>Rhodobacterales</taxon>
        <taxon>Paracoccaceae</taxon>
        <taxon>Paralimibaculum</taxon>
    </lineage>
</organism>
<evidence type="ECO:0000313" key="2">
    <source>
        <dbReference type="EMBL" id="GMG84271.1"/>
    </source>
</evidence>
<name>A0ABQ6LM39_9RHOB</name>
<keyword evidence="1" id="KW-1133">Transmembrane helix</keyword>
<keyword evidence="1" id="KW-0472">Membrane</keyword>
<evidence type="ECO:0000313" key="3">
    <source>
        <dbReference type="Proteomes" id="UP001239909"/>
    </source>
</evidence>
<dbReference type="EMBL" id="BSYI01000032">
    <property type="protein sequence ID" value="GMG84271.1"/>
    <property type="molecule type" value="Genomic_DNA"/>
</dbReference>
<protein>
    <submittedName>
        <fullName evidence="2">Uncharacterized protein</fullName>
    </submittedName>
</protein>
<dbReference type="Proteomes" id="UP001239909">
    <property type="component" value="Unassembled WGS sequence"/>
</dbReference>
<sequence length="113" mass="11754">MITEDWLLTWALMVAATGLFALPALFAPPWGWLLAVAALELGALLWLRAEAAAAMRMLDAGVIRLAAELGATGLAIGVLGAMARRFLPGSRRRAVAAAIAAVLLLPALMLAGH</sequence>
<feature type="transmembrane region" description="Helical" evidence="1">
    <location>
        <begin position="32"/>
        <end position="49"/>
    </location>
</feature>
<evidence type="ECO:0000256" key="1">
    <source>
        <dbReference type="SAM" id="Phobius"/>
    </source>
</evidence>